<feature type="signal peptide" evidence="2">
    <location>
        <begin position="1"/>
        <end position="19"/>
    </location>
</feature>
<feature type="compositionally biased region" description="Polar residues" evidence="1">
    <location>
        <begin position="71"/>
        <end position="80"/>
    </location>
</feature>
<dbReference type="InParanoid" id="A0A0N1IQH4"/>
<dbReference type="InterPro" id="IPR038108">
    <property type="entry name" value="RPN13_DEUBAD_sf"/>
</dbReference>
<keyword evidence="2" id="KW-0732">Signal</keyword>
<reference evidence="4 5" key="1">
    <citation type="journal article" date="2015" name="Nat. Commun.">
        <title>Outbred genome sequencing and CRISPR/Cas9 gene editing in butterflies.</title>
        <authorList>
            <person name="Li X."/>
            <person name="Fan D."/>
            <person name="Zhang W."/>
            <person name="Liu G."/>
            <person name="Zhang L."/>
            <person name="Zhao L."/>
            <person name="Fang X."/>
            <person name="Chen L."/>
            <person name="Dong Y."/>
            <person name="Chen Y."/>
            <person name="Ding Y."/>
            <person name="Zhao R."/>
            <person name="Feng M."/>
            <person name="Zhu Y."/>
            <person name="Feng Y."/>
            <person name="Jiang X."/>
            <person name="Zhu D."/>
            <person name="Xiang H."/>
            <person name="Feng X."/>
            <person name="Li S."/>
            <person name="Wang J."/>
            <person name="Zhang G."/>
            <person name="Kronforst M.R."/>
            <person name="Wang W."/>
        </authorList>
    </citation>
    <scope>NUCLEOTIDE SEQUENCE [LARGE SCALE GENOMIC DNA]</scope>
    <source>
        <strain evidence="4">Ya'a_city_454_Pm</strain>
        <tissue evidence="4">Whole body</tissue>
    </source>
</reference>
<dbReference type="AlphaFoldDB" id="A0A0N1IQH4"/>
<feature type="compositionally biased region" description="Basic and acidic residues" evidence="1">
    <location>
        <begin position="81"/>
        <end position="103"/>
    </location>
</feature>
<organism evidence="4 5">
    <name type="scientific">Papilio machaon</name>
    <name type="common">Old World swallowtail butterfly</name>
    <dbReference type="NCBI Taxonomy" id="76193"/>
    <lineage>
        <taxon>Eukaryota</taxon>
        <taxon>Metazoa</taxon>
        <taxon>Ecdysozoa</taxon>
        <taxon>Arthropoda</taxon>
        <taxon>Hexapoda</taxon>
        <taxon>Insecta</taxon>
        <taxon>Pterygota</taxon>
        <taxon>Neoptera</taxon>
        <taxon>Endopterygota</taxon>
        <taxon>Lepidoptera</taxon>
        <taxon>Glossata</taxon>
        <taxon>Ditrysia</taxon>
        <taxon>Papilionoidea</taxon>
        <taxon>Papilionidae</taxon>
        <taxon>Papilioninae</taxon>
        <taxon>Papilio</taxon>
    </lineage>
</organism>
<sequence length="109" mass="11759">MAIAASWLHVLIWNAFVIRDPQTINAYAANQFSAALSSGQMGPVMNQFGLPPEVTSAASTGDMQAFFKALENTSNASDSSKSQEEDKKKEKAKEEKDGKKDDDAGMSLD</sequence>
<evidence type="ECO:0000313" key="4">
    <source>
        <dbReference type="EMBL" id="KPJ20516.1"/>
    </source>
</evidence>
<dbReference type="InterPro" id="IPR032368">
    <property type="entry name" value="RPN13_DEUBAD"/>
</dbReference>
<keyword evidence="4" id="KW-0675">Receptor</keyword>
<evidence type="ECO:0000256" key="2">
    <source>
        <dbReference type="SAM" id="SignalP"/>
    </source>
</evidence>
<protein>
    <submittedName>
        <fullName evidence="4">Proteasomal ubiquitin receptor ADRM1</fullName>
    </submittedName>
</protein>
<proteinExistence type="predicted"/>
<dbReference type="EMBL" id="KQ459662">
    <property type="protein sequence ID" value="KPJ20516.1"/>
    <property type="molecule type" value="Genomic_DNA"/>
</dbReference>
<name>A0A0N1IQH4_PAPMA</name>
<evidence type="ECO:0000256" key="1">
    <source>
        <dbReference type="SAM" id="MobiDB-lite"/>
    </source>
</evidence>
<evidence type="ECO:0000313" key="5">
    <source>
        <dbReference type="Proteomes" id="UP000053240"/>
    </source>
</evidence>
<dbReference type="Gene3D" id="1.10.2020.20">
    <property type="match status" value="1"/>
</dbReference>
<dbReference type="Proteomes" id="UP000053240">
    <property type="component" value="Unassembled WGS sequence"/>
</dbReference>
<dbReference type="Pfam" id="PF16550">
    <property type="entry name" value="RPN13_C"/>
    <property type="match status" value="1"/>
</dbReference>
<gene>
    <name evidence="4" type="ORF">RR48_00811</name>
</gene>
<evidence type="ECO:0000259" key="3">
    <source>
        <dbReference type="Pfam" id="PF16550"/>
    </source>
</evidence>
<feature type="domain" description="RPN13 DEUBAD" evidence="3">
    <location>
        <begin position="26"/>
        <end position="70"/>
    </location>
</feature>
<dbReference type="STRING" id="76193.A0A0N1IQH4"/>
<feature type="region of interest" description="Disordered" evidence="1">
    <location>
        <begin position="69"/>
        <end position="109"/>
    </location>
</feature>
<feature type="chain" id="PRO_5005874126" evidence="2">
    <location>
        <begin position="20"/>
        <end position="109"/>
    </location>
</feature>
<keyword evidence="5" id="KW-1185">Reference proteome</keyword>
<accession>A0A0N1IQH4</accession>